<dbReference type="EMBL" id="CAADJA010000002">
    <property type="protein sequence ID" value="VFS46032.1"/>
    <property type="molecule type" value="Genomic_DNA"/>
</dbReference>
<evidence type="ECO:0000313" key="3">
    <source>
        <dbReference type="Proteomes" id="UP000373449"/>
    </source>
</evidence>
<feature type="region of interest" description="Disordered" evidence="1">
    <location>
        <begin position="1"/>
        <end position="33"/>
    </location>
</feature>
<evidence type="ECO:0000313" key="2">
    <source>
        <dbReference type="EMBL" id="VFS46032.1"/>
    </source>
</evidence>
<accession>A0A484ZC69</accession>
<gene>
    <name evidence="2" type="primary">leuC_3</name>
    <name evidence="2" type="ORF">NCTC12282_00920</name>
</gene>
<reference evidence="2 3" key="1">
    <citation type="submission" date="2019-03" db="EMBL/GenBank/DDBJ databases">
        <authorList>
            <consortium name="Pathogen Informatics"/>
        </authorList>
    </citation>
    <scope>NUCLEOTIDE SEQUENCE [LARGE SCALE GENOMIC DNA]</scope>
    <source>
        <strain evidence="2 3">NCTC12282</strain>
    </source>
</reference>
<name>A0A484ZC69_9GAMM</name>
<organism evidence="2 3">
    <name type="scientific">Budvicia aquatica</name>
    <dbReference type="NCBI Taxonomy" id="82979"/>
    <lineage>
        <taxon>Bacteria</taxon>
        <taxon>Pseudomonadati</taxon>
        <taxon>Pseudomonadota</taxon>
        <taxon>Gammaproteobacteria</taxon>
        <taxon>Enterobacterales</taxon>
        <taxon>Budviciaceae</taxon>
        <taxon>Budvicia</taxon>
    </lineage>
</organism>
<dbReference type="AlphaFoldDB" id="A0A484ZC69"/>
<evidence type="ECO:0000256" key="1">
    <source>
        <dbReference type="SAM" id="MobiDB-lite"/>
    </source>
</evidence>
<sequence>MLEPMVTWGISPDQADNINGSLPDPSDEKDPHKRLAQEKALAYMELAPKPA</sequence>
<dbReference type="GO" id="GO:0003861">
    <property type="term" value="F:3-isopropylmalate dehydratase activity"/>
    <property type="evidence" value="ECO:0007669"/>
    <property type="project" value="UniProtKB-EC"/>
</dbReference>
<keyword evidence="2" id="KW-0456">Lyase</keyword>
<proteinExistence type="predicted"/>
<protein>
    <submittedName>
        <fullName evidence="2">3-isopropylmalate dehydratase large subunit</fullName>
        <ecNumber evidence="2">4.2.1.33</ecNumber>
    </submittedName>
</protein>
<dbReference type="EC" id="4.2.1.33" evidence="2"/>
<dbReference type="Proteomes" id="UP000373449">
    <property type="component" value="Unassembled WGS sequence"/>
</dbReference>